<dbReference type="Proteomes" id="UP001430953">
    <property type="component" value="Unassembled WGS sequence"/>
</dbReference>
<protein>
    <submittedName>
        <fullName evidence="2">Uncharacterized protein</fullName>
    </submittedName>
</protein>
<keyword evidence="1" id="KW-1133">Transmembrane helix</keyword>
<reference evidence="2 3" key="1">
    <citation type="submission" date="2023-03" db="EMBL/GenBank/DDBJ databases">
        <title>High recombination rates correlate with genetic variation in Cardiocondyla obscurior ants.</title>
        <authorList>
            <person name="Errbii M."/>
        </authorList>
    </citation>
    <scope>NUCLEOTIDE SEQUENCE [LARGE SCALE GENOMIC DNA]</scope>
    <source>
        <strain evidence="2">Alpha-2009</strain>
        <tissue evidence="2">Whole body</tissue>
    </source>
</reference>
<evidence type="ECO:0000256" key="1">
    <source>
        <dbReference type="SAM" id="Phobius"/>
    </source>
</evidence>
<sequence>MTTGFCRNKRLKKLYILYIYTYLNKSFFFVVFFFASIFLQILFRRSKRMDLIPQKGCIRSKSARMPRNPRAVHEERRHVLFSRSGVATPALFRFVDTCPTLSRRCRAVKDVGWLPPSETPRIKKKNPAVPVLPPFPLSSTVSKQPIHAHNSAYPHAYASDRTCIREYSALSLRFIIGSRPDITTRTLLIERRDADEPTPLIPIHPHKNCIG</sequence>
<feature type="transmembrane region" description="Helical" evidence="1">
    <location>
        <begin position="15"/>
        <end position="39"/>
    </location>
</feature>
<accession>A0AAW2EYZ9</accession>
<name>A0AAW2EYZ9_9HYME</name>
<dbReference type="AlphaFoldDB" id="A0AAW2EYZ9"/>
<proteinExistence type="predicted"/>
<dbReference type="EMBL" id="JADYXP020000016">
    <property type="protein sequence ID" value="KAL0107636.1"/>
    <property type="molecule type" value="Genomic_DNA"/>
</dbReference>
<comment type="caution">
    <text evidence="2">The sequence shown here is derived from an EMBL/GenBank/DDBJ whole genome shotgun (WGS) entry which is preliminary data.</text>
</comment>
<gene>
    <name evidence="2" type="ORF">PUN28_014737</name>
</gene>
<keyword evidence="1" id="KW-0472">Membrane</keyword>
<evidence type="ECO:0000313" key="3">
    <source>
        <dbReference type="Proteomes" id="UP001430953"/>
    </source>
</evidence>
<evidence type="ECO:0000313" key="2">
    <source>
        <dbReference type="EMBL" id="KAL0107636.1"/>
    </source>
</evidence>
<organism evidence="2 3">
    <name type="scientific">Cardiocondyla obscurior</name>
    <dbReference type="NCBI Taxonomy" id="286306"/>
    <lineage>
        <taxon>Eukaryota</taxon>
        <taxon>Metazoa</taxon>
        <taxon>Ecdysozoa</taxon>
        <taxon>Arthropoda</taxon>
        <taxon>Hexapoda</taxon>
        <taxon>Insecta</taxon>
        <taxon>Pterygota</taxon>
        <taxon>Neoptera</taxon>
        <taxon>Endopterygota</taxon>
        <taxon>Hymenoptera</taxon>
        <taxon>Apocrita</taxon>
        <taxon>Aculeata</taxon>
        <taxon>Formicoidea</taxon>
        <taxon>Formicidae</taxon>
        <taxon>Myrmicinae</taxon>
        <taxon>Cardiocondyla</taxon>
    </lineage>
</organism>
<keyword evidence="1" id="KW-0812">Transmembrane</keyword>
<keyword evidence="3" id="KW-1185">Reference proteome</keyword>